<dbReference type="InterPro" id="IPR011061">
    <property type="entry name" value="Hirudin/antistatin"/>
</dbReference>
<keyword evidence="4" id="KW-1185">Reference proteome</keyword>
<sequence>MRFSVVSLTLCAMALAVAAQEDVVDEVTIVLDPEVSDTFELECGAQCKIACEFGNVLGEDGCPICECKPDPCSVINACPQDVGCLVVDGEAECIYDGSNPFENGPEPECGPVCTIFCEFGNVMDNGGCPMCECMPDPKCDVVDCSDAPFCPLYFENDAEGCPTCNCFEPKCPEECAENFFDGCNTFECAEDGTMTLIGSEIACDPCEDCEYPEPECRAAE</sequence>
<name>A0A0L0G6L5_9EUKA</name>
<feature type="domain" description="Antistasin-like" evidence="2">
    <location>
        <begin position="35"/>
        <end position="67"/>
    </location>
</feature>
<dbReference type="PROSITE" id="PS51252">
    <property type="entry name" value="ANTISTASIN"/>
    <property type="match status" value="1"/>
</dbReference>
<accession>A0A0L0G6L5</accession>
<organism evidence="3 4">
    <name type="scientific">Sphaeroforma arctica JP610</name>
    <dbReference type="NCBI Taxonomy" id="667725"/>
    <lineage>
        <taxon>Eukaryota</taxon>
        <taxon>Ichthyosporea</taxon>
        <taxon>Ichthyophonida</taxon>
        <taxon>Sphaeroforma</taxon>
    </lineage>
</organism>
<protein>
    <recommendedName>
        <fullName evidence="2">Antistasin-like domain-containing protein</fullName>
    </recommendedName>
</protein>
<gene>
    <name evidence="3" type="ORF">SARC_03121</name>
</gene>
<keyword evidence="1" id="KW-0732">Signal</keyword>
<feature type="signal peptide" evidence="1">
    <location>
        <begin position="1"/>
        <end position="19"/>
    </location>
</feature>
<dbReference type="RefSeq" id="XP_014158562.1">
    <property type="nucleotide sequence ID" value="XM_014303087.1"/>
</dbReference>
<dbReference type="Proteomes" id="UP000054560">
    <property type="component" value="Unassembled WGS sequence"/>
</dbReference>
<proteinExistence type="predicted"/>
<evidence type="ECO:0000313" key="4">
    <source>
        <dbReference type="Proteomes" id="UP000054560"/>
    </source>
</evidence>
<dbReference type="GO" id="GO:0004867">
    <property type="term" value="F:serine-type endopeptidase inhibitor activity"/>
    <property type="evidence" value="ECO:0007669"/>
    <property type="project" value="InterPro"/>
</dbReference>
<dbReference type="Pfam" id="PF02822">
    <property type="entry name" value="Antistasin"/>
    <property type="match status" value="2"/>
</dbReference>
<dbReference type="OrthoDB" id="10021323at2759"/>
<dbReference type="GeneID" id="25903625"/>
<reference evidence="3 4" key="1">
    <citation type="submission" date="2011-02" db="EMBL/GenBank/DDBJ databases">
        <title>The Genome Sequence of Sphaeroforma arctica JP610.</title>
        <authorList>
            <consortium name="The Broad Institute Genome Sequencing Platform"/>
            <person name="Russ C."/>
            <person name="Cuomo C."/>
            <person name="Young S.K."/>
            <person name="Zeng Q."/>
            <person name="Gargeya S."/>
            <person name="Alvarado L."/>
            <person name="Berlin A."/>
            <person name="Chapman S.B."/>
            <person name="Chen Z."/>
            <person name="Freedman E."/>
            <person name="Gellesch M."/>
            <person name="Goldberg J."/>
            <person name="Griggs A."/>
            <person name="Gujja S."/>
            <person name="Heilman E."/>
            <person name="Heiman D."/>
            <person name="Howarth C."/>
            <person name="Mehta T."/>
            <person name="Neiman D."/>
            <person name="Pearson M."/>
            <person name="Roberts A."/>
            <person name="Saif S."/>
            <person name="Shea T."/>
            <person name="Shenoy N."/>
            <person name="Sisk P."/>
            <person name="Stolte C."/>
            <person name="Sykes S."/>
            <person name="White J."/>
            <person name="Yandava C."/>
            <person name="Burger G."/>
            <person name="Gray M.W."/>
            <person name="Holland P.W.H."/>
            <person name="King N."/>
            <person name="Lang F.B.F."/>
            <person name="Roger A.J."/>
            <person name="Ruiz-Trillo I."/>
            <person name="Haas B."/>
            <person name="Nusbaum C."/>
            <person name="Birren B."/>
        </authorList>
    </citation>
    <scope>NUCLEOTIDE SEQUENCE [LARGE SCALE GENOMIC DNA]</scope>
    <source>
        <strain evidence="3 4">JP610</strain>
    </source>
</reference>
<dbReference type="InterPro" id="IPR004094">
    <property type="entry name" value="Antistasin-like"/>
</dbReference>
<feature type="chain" id="PRO_5005539234" description="Antistasin-like domain-containing protein" evidence="1">
    <location>
        <begin position="20"/>
        <end position="220"/>
    </location>
</feature>
<evidence type="ECO:0000259" key="2">
    <source>
        <dbReference type="PROSITE" id="PS51252"/>
    </source>
</evidence>
<dbReference type="SUPFAM" id="SSF57262">
    <property type="entry name" value="Leech antihemostatic proteins"/>
    <property type="match status" value="1"/>
</dbReference>
<dbReference type="EMBL" id="KQ241749">
    <property type="protein sequence ID" value="KNC84660.1"/>
    <property type="molecule type" value="Genomic_DNA"/>
</dbReference>
<evidence type="ECO:0000313" key="3">
    <source>
        <dbReference type="EMBL" id="KNC84660.1"/>
    </source>
</evidence>
<evidence type="ECO:0000256" key="1">
    <source>
        <dbReference type="SAM" id="SignalP"/>
    </source>
</evidence>
<dbReference type="Gene3D" id="2.10.22.10">
    <property type="entry name" value="Antistasin, domain 1"/>
    <property type="match status" value="1"/>
</dbReference>
<dbReference type="AlphaFoldDB" id="A0A0L0G6L5"/>